<proteinExistence type="predicted"/>
<dbReference type="GO" id="GO:0000464">
    <property type="term" value="P:endonucleolytic cleavage in ITS1 upstream of 5.8S rRNA from tricistronic rRNA transcript (SSU-rRNA, 5.8S rRNA, LSU-rRNA)"/>
    <property type="evidence" value="ECO:0007669"/>
    <property type="project" value="EnsemblFungi"/>
</dbReference>
<keyword evidence="4" id="KW-0539">Nucleus</keyword>
<dbReference type="GO" id="GO:0034513">
    <property type="term" value="F:box H/ACA snoRNA binding"/>
    <property type="evidence" value="ECO:0007669"/>
    <property type="project" value="EnsemblFungi"/>
</dbReference>
<dbReference type="PANTHER" id="PTHR23270">
    <property type="entry name" value="PROGRAMMED CELL DEATH PROTEIN 11 PRE-RRNA PROCESSING PROTEIN RRP5"/>
    <property type="match status" value="1"/>
</dbReference>
<dbReference type="CDD" id="cd05703">
    <property type="entry name" value="S1_Rrp5_repeat_hs12_sc9"/>
    <property type="match status" value="1"/>
</dbReference>
<evidence type="ECO:0000256" key="4">
    <source>
        <dbReference type="ARBA" id="ARBA00023242"/>
    </source>
</evidence>
<dbReference type="GO" id="GO:0000480">
    <property type="term" value="P:endonucleolytic cleavage in 5'-ETS of tricistronic rRNA transcript (SSU-rRNA, 5.8S rRNA, LSU-rRNA)"/>
    <property type="evidence" value="ECO:0007669"/>
    <property type="project" value="EnsemblFungi"/>
</dbReference>
<organism evidence="7 8">
    <name type="scientific">Babjeviella inositovora NRRL Y-12698</name>
    <dbReference type="NCBI Taxonomy" id="984486"/>
    <lineage>
        <taxon>Eukaryota</taxon>
        <taxon>Fungi</taxon>
        <taxon>Dikarya</taxon>
        <taxon>Ascomycota</taxon>
        <taxon>Saccharomycotina</taxon>
        <taxon>Pichiomycetes</taxon>
        <taxon>Serinales incertae sedis</taxon>
        <taxon>Babjeviella</taxon>
    </lineage>
</organism>
<feature type="domain" description="S1 motif" evidence="6">
    <location>
        <begin position="404"/>
        <end position="473"/>
    </location>
</feature>
<dbReference type="STRING" id="984486.A0A1E3QWU9"/>
<evidence type="ECO:0000256" key="5">
    <source>
        <dbReference type="SAM" id="MobiDB-lite"/>
    </source>
</evidence>
<gene>
    <name evidence="7" type="ORF">BABINDRAFT_159828</name>
</gene>
<feature type="domain" description="S1 motif" evidence="6">
    <location>
        <begin position="106"/>
        <end position="205"/>
    </location>
</feature>
<dbReference type="OrthoDB" id="412781at2759"/>
<feature type="domain" description="S1 motif" evidence="6">
    <location>
        <begin position="308"/>
        <end position="379"/>
    </location>
</feature>
<dbReference type="Proteomes" id="UP000094336">
    <property type="component" value="Unassembled WGS sequence"/>
</dbReference>
<evidence type="ECO:0000256" key="3">
    <source>
        <dbReference type="ARBA" id="ARBA00022737"/>
    </source>
</evidence>
<reference evidence="8" key="1">
    <citation type="submission" date="2016-05" db="EMBL/GenBank/DDBJ databases">
        <title>Comparative genomics of biotechnologically important yeasts.</title>
        <authorList>
            <consortium name="DOE Joint Genome Institute"/>
            <person name="Riley R."/>
            <person name="Haridas S."/>
            <person name="Wolfe K.H."/>
            <person name="Lopes M.R."/>
            <person name="Hittinger C.T."/>
            <person name="Goker M."/>
            <person name="Salamov A."/>
            <person name="Wisecaver J."/>
            <person name="Long T.M."/>
            <person name="Aerts A.L."/>
            <person name="Barry K."/>
            <person name="Choi C."/>
            <person name="Clum A."/>
            <person name="Coughlan A.Y."/>
            <person name="Deshpande S."/>
            <person name="Douglass A.P."/>
            <person name="Hanson S.J."/>
            <person name="Klenk H.-P."/>
            <person name="Labutti K."/>
            <person name="Lapidus A."/>
            <person name="Lindquist E."/>
            <person name="Lipzen A."/>
            <person name="Meier-Kolthoff J.P."/>
            <person name="Ohm R.A."/>
            <person name="Otillar R.P."/>
            <person name="Pangilinan J."/>
            <person name="Peng Y."/>
            <person name="Rokas A."/>
            <person name="Rosa C.A."/>
            <person name="Scheuner C."/>
            <person name="Sibirny A.A."/>
            <person name="Slot J.C."/>
            <person name="Stielow J.B."/>
            <person name="Sun H."/>
            <person name="Kurtzman C.P."/>
            <person name="Blackwell M."/>
            <person name="Grigoriev I.V."/>
            <person name="Jeffries T.W."/>
        </authorList>
    </citation>
    <scope>NUCLEOTIDE SEQUENCE [LARGE SCALE GENOMIC DNA]</scope>
    <source>
        <strain evidence="8">NRRL Y-12698</strain>
    </source>
</reference>
<dbReference type="PANTHER" id="PTHR23270:SF10">
    <property type="entry name" value="PROTEIN RRP5 HOMOLOG"/>
    <property type="match status" value="1"/>
</dbReference>
<sequence>MDNKRKRSDDTTEARELKTPSVLNAADTAFPRGGATALTPLEVKEISNEAARDVLFEAAEAKKRVSAEGEPLKKKKRTTKKKAAAPVEEKKVLPIEGFNFKSLIPGSIVLGQVSQINRLDVALALADNLVGYIPITAISAEISQQLEDFEENESDDEEETEKAFPDLAKIFRVGQWLRATVVESTELAKQKKNQNKKKRIQLSVEPTVVNQALEDEDLISGNVLQVSVKSLEDHGAILNVGKDGLAGFISNKELKNGDVAPESLFVGTPLLSTIVSKNNRTVTVRLQANLKKQNVISTISTIDAVLAGILVDALVTDVVSNGILCKVFGLLDATVNLTHAGIYDSAELKHKFAVGSKVKARVMGVVMRNGEKKLILSLLPHTLNLTLHAWAEDESSPLEAFALGHIFEDVEIKGSDANYLFVDVGNAATAGQVHQSRLDAKKDLGLDYKTGSHHRARVLGYNSVDNLYILTMDTKVLNQEYIRTQDIPVGIAVIGEVTKVTPEKGLTLKIFGDFEAHVPLAHMSDIKLIYPERKFKVGAKVKGRVLRISRVQKEITVTLKNSLVTVEEEEVLASIETAEVGMRTRATIERFQDRRGAIVSFFGDLKAFLPNSEISETFVKDPAEHLRLGQTVKVTLLAVAKDTKRITVTCRAAAELTATQKEALSTLTPGKSVVEVSVVEKTKDSVIVELPENNLRGVIFAGHLSDGNHEQNRALLKKTAAGSKLEVVVLEKDAKSRVVALSAKKSLIDDAKAGKLPTAFRDIKADDEMLHGYVKSVNSLGLFVGFAGKVTGLVLAKYATEKPVEDLSTVFHKNQSVTCRVIRLDLENKRFLLSLKEKTETTESEEAVNPADASTKLLSEYVPGKLTKAIVKSVKSTQLNVQLADNQQGRVDITQVFDDVSAIQDRKNPLAQFQKGDVLDVKVIGFHDARTHRFLPVTHRKSKNIIVELSAKTSDLVAGPYTPLSLAETAVGTTWPGFINNEAAGYFWVSLSPTVKGRLSLMDLSDDGAVFANLKDSYPVGSAIQVAVKDVDTVHNAVSLSARQHAIKSLNDVKVGVQYPARVLVAKDSYVLVELGEGVVAASYVTDALDNYADKVTEVFEVNSFVSATVLEVNTAENKVAVSLRTTAAKDKLVTAVSDLTRGDVVRGFVKNVSAQGVYVALGRNMHALVRITDLSDSYLKEWKKYFKPNQAVIGKVISAEEEGRVLLTLKESEVNGELNVMKRFEDLVVGDVFEGSVRRATDFGVFVKLDGTLNVSGLCHHSQISDNAVANVTSLFGEGDRVKIKVLAIDGKKKQLSLGMKASYFEVAEDVDDDVDMEDVEEVESDEEIAEGSDDEVMDDALNAEDSEDDSEVEEEVSASPVAGLSTGFDWTASILDQAQDDESSSDEELEQDKKKKKAKRAVTDKTSDINTRAPQSTGDFERILIGNPNSSIMWMNYMSFQLQLSEVEKAREIGERALKTINYREEQEKLNMWIALLNLENTFGSDESLEEVFKRSCQFMEPLIMHIKLVGIYVLSEKLDKAEELYQAMIKPKKFGQKLSVWEAYGAFLLDQNKAEAAHQLLAKALQVLSKQEHIDVVRKFAVLEFAKGDPEQGRSLFEGIVSEKPKRADIWNVYIDQEIKKDNKEKAEGLFERVLSRKLSRKVAKSLFGKWLALEEKKADDVAADYVRAKADKYVQTHFDN</sequence>
<dbReference type="FunFam" id="2.40.50.140:FF:000279">
    <property type="entry name" value="rRNA biogenesis protein rrp5"/>
    <property type="match status" value="1"/>
</dbReference>
<evidence type="ECO:0000256" key="2">
    <source>
        <dbReference type="ARBA" id="ARBA00022552"/>
    </source>
</evidence>
<feature type="compositionally biased region" description="Basic and acidic residues" evidence="5">
    <location>
        <begin position="1"/>
        <end position="18"/>
    </location>
</feature>
<dbReference type="InterPro" id="IPR003029">
    <property type="entry name" value="S1_domain"/>
</dbReference>
<evidence type="ECO:0000313" key="8">
    <source>
        <dbReference type="Proteomes" id="UP000094336"/>
    </source>
</evidence>
<dbReference type="PROSITE" id="PS50126">
    <property type="entry name" value="S1"/>
    <property type="match status" value="13"/>
</dbReference>
<dbReference type="GO" id="GO:0000472">
    <property type="term" value="P:endonucleolytic cleavage to generate mature 5'-end of SSU-rRNA from (SSU-rRNA, 5.8S rRNA, LSU-rRNA)"/>
    <property type="evidence" value="ECO:0007669"/>
    <property type="project" value="EnsemblFungi"/>
</dbReference>
<dbReference type="SMART" id="SM00316">
    <property type="entry name" value="S1"/>
    <property type="match status" value="13"/>
</dbReference>
<dbReference type="GO" id="GO:0000447">
    <property type="term" value="P:endonucleolytic cleavage in ITS1 to separate SSU-rRNA from 5.8S rRNA and LSU-rRNA from tricistronic rRNA transcript (SSU-rRNA, 5.8S rRNA, LSU-rRNA)"/>
    <property type="evidence" value="ECO:0007669"/>
    <property type="project" value="EnsemblFungi"/>
</dbReference>
<dbReference type="InterPro" id="IPR045209">
    <property type="entry name" value="Rrp5"/>
</dbReference>
<dbReference type="Pfam" id="PF00575">
    <property type="entry name" value="S1"/>
    <property type="match status" value="3"/>
</dbReference>
<dbReference type="SUPFAM" id="SSF50249">
    <property type="entry name" value="Nucleic acid-binding proteins"/>
    <property type="match status" value="13"/>
</dbReference>
<dbReference type="InterPro" id="IPR048058">
    <property type="entry name" value="Rrp5_S1_rpt_hs11_sc8"/>
</dbReference>
<keyword evidence="3" id="KW-0677">Repeat</keyword>
<dbReference type="FunFam" id="2.40.50.140:FF:000103">
    <property type="entry name" value="protein RRP5 homolog"/>
    <property type="match status" value="2"/>
</dbReference>
<keyword evidence="2" id="KW-0698">rRNA processing</keyword>
<feature type="domain" description="S1 motif" evidence="6">
    <location>
        <begin position="864"/>
        <end position="940"/>
    </location>
</feature>
<feature type="domain" description="S1 motif" evidence="6">
    <location>
        <begin position="581"/>
        <end position="651"/>
    </location>
</feature>
<keyword evidence="8" id="KW-1185">Reference proteome</keyword>
<dbReference type="InterPro" id="IPR003107">
    <property type="entry name" value="HAT"/>
</dbReference>
<dbReference type="InterPro" id="IPR057302">
    <property type="entry name" value="Rrp5_S1"/>
</dbReference>
<dbReference type="GO" id="GO:0034463">
    <property type="term" value="P:90S preribosome assembly"/>
    <property type="evidence" value="ECO:0007669"/>
    <property type="project" value="EnsemblFungi"/>
</dbReference>
<dbReference type="InterPro" id="IPR012340">
    <property type="entry name" value="NA-bd_OB-fold"/>
</dbReference>
<feature type="domain" description="S1 motif" evidence="6">
    <location>
        <begin position="670"/>
        <end position="744"/>
    </location>
</feature>
<feature type="region of interest" description="Disordered" evidence="5">
    <location>
        <begin position="1"/>
        <end position="28"/>
    </location>
</feature>
<feature type="domain" description="S1 motif" evidence="6">
    <location>
        <begin position="767"/>
        <end position="836"/>
    </location>
</feature>
<dbReference type="SUPFAM" id="SSF48452">
    <property type="entry name" value="TPR-like"/>
    <property type="match status" value="1"/>
</dbReference>
<accession>A0A1E3QWU9</accession>
<feature type="domain" description="S1 motif" evidence="6">
    <location>
        <begin position="1143"/>
        <end position="1211"/>
    </location>
</feature>
<feature type="domain" description="S1 motif" evidence="6">
    <location>
        <begin position="1056"/>
        <end position="1125"/>
    </location>
</feature>
<evidence type="ECO:0000256" key="1">
    <source>
        <dbReference type="ARBA" id="ARBA00004604"/>
    </source>
</evidence>
<dbReference type="Gene3D" id="2.40.50.140">
    <property type="entry name" value="Nucleic acid-binding proteins"/>
    <property type="match status" value="12"/>
</dbReference>
<dbReference type="GO" id="GO:0042134">
    <property type="term" value="F:rRNA primary transcript binding"/>
    <property type="evidence" value="ECO:0007669"/>
    <property type="project" value="EnsemblFungi"/>
</dbReference>
<feature type="domain" description="S1 motif" evidence="6">
    <location>
        <begin position="221"/>
        <end position="291"/>
    </location>
</feature>
<dbReference type="InterPro" id="IPR011990">
    <property type="entry name" value="TPR-like_helical_dom_sf"/>
</dbReference>
<dbReference type="GO" id="GO:0034511">
    <property type="term" value="F:U3 snoRNA binding"/>
    <property type="evidence" value="ECO:0007669"/>
    <property type="project" value="EnsemblFungi"/>
</dbReference>
<feature type="region of interest" description="Disordered" evidence="5">
    <location>
        <begin position="1380"/>
        <end position="1416"/>
    </location>
</feature>
<feature type="domain" description="S1 motif" evidence="6">
    <location>
        <begin position="972"/>
        <end position="1043"/>
    </location>
</feature>
<dbReference type="Pfam" id="PF23459">
    <property type="entry name" value="S1_RRP5"/>
    <property type="match status" value="2"/>
</dbReference>
<dbReference type="SMART" id="SM00386">
    <property type="entry name" value="HAT"/>
    <property type="match status" value="5"/>
</dbReference>
<dbReference type="RefSeq" id="XP_018986880.1">
    <property type="nucleotide sequence ID" value="XM_019127905.1"/>
</dbReference>
<dbReference type="Gene3D" id="1.25.40.10">
    <property type="entry name" value="Tetratricopeptide repeat domain"/>
    <property type="match status" value="1"/>
</dbReference>
<feature type="domain" description="S1 motif" evidence="6">
    <location>
        <begin position="1231"/>
        <end position="1302"/>
    </location>
</feature>
<dbReference type="CDD" id="cd04461">
    <property type="entry name" value="S1_Rrp5_repeat_hs8_sc7"/>
    <property type="match status" value="1"/>
</dbReference>
<dbReference type="EMBL" id="KV454427">
    <property type="protein sequence ID" value="ODQ81552.1"/>
    <property type="molecule type" value="Genomic_DNA"/>
</dbReference>
<dbReference type="GO" id="GO:0032040">
    <property type="term" value="C:small-subunit processome"/>
    <property type="evidence" value="ECO:0007669"/>
    <property type="project" value="EnsemblFungi"/>
</dbReference>
<dbReference type="GeneID" id="30145758"/>
<dbReference type="InterPro" id="IPR048059">
    <property type="entry name" value="Rrp5_S1_rpt_hs1_sc1"/>
</dbReference>
<dbReference type="GO" id="GO:0008266">
    <property type="term" value="F:poly(U) RNA binding"/>
    <property type="evidence" value="ECO:0007669"/>
    <property type="project" value="EnsemblFungi"/>
</dbReference>
<dbReference type="GO" id="GO:0034512">
    <property type="term" value="F:box C/D sno(s)RNA binding"/>
    <property type="evidence" value="ECO:0007669"/>
    <property type="project" value="EnsemblFungi"/>
</dbReference>
<comment type="subcellular location">
    <subcellularLocation>
        <location evidence="1">Nucleus</location>
        <location evidence="1">Nucleolus</location>
    </subcellularLocation>
</comment>
<protein>
    <recommendedName>
        <fullName evidence="6">S1 motif domain-containing protein</fullName>
    </recommendedName>
</protein>
<evidence type="ECO:0000313" key="7">
    <source>
        <dbReference type="EMBL" id="ODQ81552.1"/>
    </source>
</evidence>
<dbReference type="CDD" id="cd05693">
    <property type="entry name" value="S1_Rrp5_repeat_hs1_sc1"/>
    <property type="match status" value="1"/>
</dbReference>
<dbReference type="CDD" id="cd05702">
    <property type="entry name" value="S1_Rrp5_repeat_hs11_sc8"/>
    <property type="match status" value="1"/>
</dbReference>
<feature type="domain" description="S1 motif" evidence="6">
    <location>
        <begin position="490"/>
        <end position="560"/>
    </location>
</feature>
<dbReference type="FunFam" id="2.40.50.140:FF:000155">
    <property type="entry name" value="rRNA biogenesis protein RRP5"/>
    <property type="match status" value="1"/>
</dbReference>
<feature type="compositionally biased region" description="Acidic residues" evidence="5">
    <location>
        <begin position="1380"/>
        <end position="1392"/>
    </location>
</feature>
<name>A0A1E3QWU9_9ASCO</name>
<dbReference type="CDD" id="cd05708">
    <property type="entry name" value="S1_Rrp5_repeat_sc12"/>
    <property type="match status" value="1"/>
</dbReference>
<evidence type="ECO:0000259" key="6">
    <source>
        <dbReference type="PROSITE" id="PS50126"/>
    </source>
</evidence>